<accession>A0ABU6Q4T0</accession>
<gene>
    <name evidence="2" type="ORF">PIB30_008234</name>
</gene>
<name>A0ABU6Q4T0_9FABA</name>
<proteinExistence type="predicted"/>
<keyword evidence="3" id="KW-1185">Reference proteome</keyword>
<feature type="compositionally biased region" description="Polar residues" evidence="1">
    <location>
        <begin position="34"/>
        <end position="45"/>
    </location>
</feature>
<evidence type="ECO:0000313" key="3">
    <source>
        <dbReference type="Proteomes" id="UP001341840"/>
    </source>
</evidence>
<feature type="compositionally biased region" description="Low complexity" evidence="1">
    <location>
        <begin position="56"/>
        <end position="73"/>
    </location>
</feature>
<sequence length="108" mass="10929">MIISPQNPSQDPLPPDGSNAFATAAAIDGRKQHPGQNQSSPSSSDARGYPGHLFLSGHGSAAASATSVDATSSPTHAPSNPRKGGCSISFNLSFRPDPEATQCPASIS</sequence>
<feature type="compositionally biased region" description="Polar residues" evidence="1">
    <location>
        <begin position="1"/>
        <end position="10"/>
    </location>
</feature>
<dbReference type="EMBL" id="JASCZI010000018">
    <property type="protein sequence ID" value="MED6106848.1"/>
    <property type="molecule type" value="Genomic_DNA"/>
</dbReference>
<protein>
    <submittedName>
        <fullName evidence="2">Uncharacterized protein</fullName>
    </submittedName>
</protein>
<dbReference type="Proteomes" id="UP001341840">
    <property type="component" value="Unassembled WGS sequence"/>
</dbReference>
<feature type="region of interest" description="Disordered" evidence="1">
    <location>
        <begin position="1"/>
        <end position="20"/>
    </location>
</feature>
<feature type="region of interest" description="Disordered" evidence="1">
    <location>
        <begin position="28"/>
        <end position="108"/>
    </location>
</feature>
<evidence type="ECO:0000313" key="2">
    <source>
        <dbReference type="EMBL" id="MED6106848.1"/>
    </source>
</evidence>
<organism evidence="2 3">
    <name type="scientific">Stylosanthes scabra</name>
    <dbReference type="NCBI Taxonomy" id="79078"/>
    <lineage>
        <taxon>Eukaryota</taxon>
        <taxon>Viridiplantae</taxon>
        <taxon>Streptophyta</taxon>
        <taxon>Embryophyta</taxon>
        <taxon>Tracheophyta</taxon>
        <taxon>Spermatophyta</taxon>
        <taxon>Magnoliopsida</taxon>
        <taxon>eudicotyledons</taxon>
        <taxon>Gunneridae</taxon>
        <taxon>Pentapetalae</taxon>
        <taxon>rosids</taxon>
        <taxon>fabids</taxon>
        <taxon>Fabales</taxon>
        <taxon>Fabaceae</taxon>
        <taxon>Papilionoideae</taxon>
        <taxon>50 kb inversion clade</taxon>
        <taxon>dalbergioids sensu lato</taxon>
        <taxon>Dalbergieae</taxon>
        <taxon>Pterocarpus clade</taxon>
        <taxon>Stylosanthes</taxon>
    </lineage>
</organism>
<comment type="caution">
    <text evidence="2">The sequence shown here is derived from an EMBL/GenBank/DDBJ whole genome shotgun (WGS) entry which is preliminary data.</text>
</comment>
<evidence type="ECO:0000256" key="1">
    <source>
        <dbReference type="SAM" id="MobiDB-lite"/>
    </source>
</evidence>
<reference evidence="2 3" key="1">
    <citation type="journal article" date="2023" name="Plants (Basel)">
        <title>Bridging the Gap: Combining Genomics and Transcriptomics Approaches to Understand Stylosanthes scabra, an Orphan Legume from the Brazilian Caatinga.</title>
        <authorList>
            <person name="Ferreira-Neto J.R.C."/>
            <person name="da Silva M.D."/>
            <person name="Binneck E."/>
            <person name="de Melo N.F."/>
            <person name="da Silva R.H."/>
            <person name="de Melo A.L.T.M."/>
            <person name="Pandolfi V."/>
            <person name="Bustamante F.O."/>
            <person name="Brasileiro-Vidal A.C."/>
            <person name="Benko-Iseppon A.M."/>
        </authorList>
    </citation>
    <scope>NUCLEOTIDE SEQUENCE [LARGE SCALE GENOMIC DNA]</scope>
    <source>
        <tissue evidence="2">Leaves</tissue>
    </source>
</reference>